<proteinExistence type="predicted"/>
<dbReference type="AlphaFoldDB" id="A0A8J7WGM2"/>
<reference evidence="1" key="1">
    <citation type="submission" date="2021-04" db="EMBL/GenBank/DDBJ databases">
        <authorList>
            <person name="Yoon J."/>
        </authorList>
    </citation>
    <scope>NUCLEOTIDE SEQUENCE</scope>
    <source>
        <strain evidence="1">KMU-90</strain>
    </source>
</reference>
<organism evidence="1 2">
    <name type="scientific">Thetidibacter halocola</name>
    <dbReference type="NCBI Taxonomy" id="2827239"/>
    <lineage>
        <taxon>Bacteria</taxon>
        <taxon>Pseudomonadati</taxon>
        <taxon>Pseudomonadota</taxon>
        <taxon>Alphaproteobacteria</taxon>
        <taxon>Rhodobacterales</taxon>
        <taxon>Roseobacteraceae</taxon>
        <taxon>Thetidibacter</taxon>
    </lineage>
</organism>
<dbReference type="Gene3D" id="3.30.1360.120">
    <property type="entry name" value="Probable tRNA modification gtpase trme, domain 1"/>
    <property type="match status" value="1"/>
</dbReference>
<name>A0A8J7WGM2_9RHOB</name>
<evidence type="ECO:0000313" key="2">
    <source>
        <dbReference type="Proteomes" id="UP000681356"/>
    </source>
</evidence>
<dbReference type="EMBL" id="JAGTUU010000005">
    <property type="protein sequence ID" value="MBS0125316.1"/>
    <property type="molecule type" value="Genomic_DNA"/>
</dbReference>
<comment type="caution">
    <text evidence="1">The sequence shown here is derived from an EMBL/GenBank/DDBJ whole genome shotgun (WGS) entry which is preliminary data.</text>
</comment>
<dbReference type="SUPFAM" id="SSF103025">
    <property type="entry name" value="Folate-binding domain"/>
    <property type="match status" value="1"/>
</dbReference>
<evidence type="ECO:0000313" key="1">
    <source>
        <dbReference type="EMBL" id="MBS0125316.1"/>
    </source>
</evidence>
<protein>
    <submittedName>
        <fullName evidence="1">Sarcosine oxidase subunit gamma</fullName>
    </submittedName>
</protein>
<sequence length="169" mass="17327">MLPVQAGAARLEAVDPGPLALLAPWPRAEEAMNAALRAAHGPGFPAPGRIETSGAARAIWFGRGQALLAGVVPDPSLRAHGLVEDQSDGWVVARLTGDGALDVLARLVPVDLRRLGPKGVVRTMLGHMNVAILGTSGGVEILAFRSMAGTLAHEIADAMRAVAGRAALG</sequence>
<dbReference type="Proteomes" id="UP000681356">
    <property type="component" value="Unassembled WGS sequence"/>
</dbReference>
<dbReference type="InterPro" id="IPR027266">
    <property type="entry name" value="TrmE/GcvT-like"/>
</dbReference>
<accession>A0A8J7WGM2</accession>
<keyword evidence="2" id="KW-1185">Reference proteome</keyword>
<gene>
    <name evidence="1" type="ORF">KB874_14585</name>
</gene>